<dbReference type="EMBL" id="AXZL01000066">
    <property type="protein sequence ID" value="ESE41176.1"/>
    <property type="molecule type" value="Genomic_DNA"/>
</dbReference>
<gene>
    <name evidence="1" type="ORF">SHD_2086</name>
</gene>
<protein>
    <submittedName>
        <fullName evidence="1">Pseudaminic acid biosynthesis-associated protein</fullName>
    </submittedName>
</protein>
<reference evidence="1 2" key="1">
    <citation type="journal article" date="2013" name="Genome Announc.">
        <title>Draft Genome Sequence of Shewanella decolorationis S12, a Dye-Degrading Bacterium Isolated from a Wastewater Treatment Plant.</title>
        <authorList>
            <person name="Xu M."/>
            <person name="Fang Y."/>
            <person name="Liu J."/>
            <person name="Chen X."/>
            <person name="Sun G."/>
            <person name="Guo J."/>
            <person name="Hua Z."/>
            <person name="Tu Q."/>
            <person name="Wu L."/>
            <person name="Zhou J."/>
            <person name="Liu X."/>
        </authorList>
    </citation>
    <scope>NUCLEOTIDE SEQUENCE [LARGE SCALE GENOMIC DNA]</scope>
    <source>
        <strain evidence="1 2">S12</strain>
    </source>
</reference>
<sequence length="355" mass="39626">MAFLQAKPLCVFYGNSSHKIGAGHIMRLFALAQAAKAYFQILFIYKTCPDALLDKLKEEGFSTRILSSPLAFNELSSFSASVIFIDDYDLTSDEWHTLEQLKLFKVKLDDGLDCSKYFVDLVINPAPNANLDSYAKRFPSSQFCLGPKYTYLRKEFSICSFKPLNERKNILITLGGTDSKSLAYPLSKSLLSRLPGTTIQLLLGKQHQDQLNLEQLQQQYSNFSLIYNPASVASIMVEAGLAISAAGGTLGELASMGVPTIALITVDNQTPALESPLNNTWYFAIDLRSACTSEVKCKRTFSLLDKVSEEATNLWHDICKRENMSEQARQLIDSKGCQRIIQKLLIGLKTEQEQQ</sequence>
<dbReference type="InterPro" id="IPR020023">
    <property type="entry name" value="PseG"/>
</dbReference>
<evidence type="ECO:0000313" key="1">
    <source>
        <dbReference type="EMBL" id="ESE41176.1"/>
    </source>
</evidence>
<dbReference type="NCBIfam" id="TIGR03590">
    <property type="entry name" value="PseG"/>
    <property type="match status" value="1"/>
</dbReference>
<organism evidence="1 2">
    <name type="scientific">Shewanella decolorationis S12</name>
    <dbReference type="NCBI Taxonomy" id="1353536"/>
    <lineage>
        <taxon>Bacteria</taxon>
        <taxon>Pseudomonadati</taxon>
        <taxon>Pseudomonadota</taxon>
        <taxon>Gammaproteobacteria</taxon>
        <taxon>Alteromonadales</taxon>
        <taxon>Shewanellaceae</taxon>
        <taxon>Shewanella</taxon>
    </lineage>
</organism>
<proteinExistence type="predicted"/>
<dbReference type="Proteomes" id="UP000017548">
    <property type="component" value="Unassembled WGS sequence"/>
</dbReference>
<accession>A0ABN0PMJ9</accession>
<dbReference type="Gene3D" id="3.40.50.11190">
    <property type="match status" value="1"/>
</dbReference>
<dbReference type="Gene3D" id="3.40.50.2000">
    <property type="entry name" value="Glycogen Phosphorylase B"/>
    <property type="match status" value="1"/>
</dbReference>
<name>A0ABN0PMJ9_9GAMM</name>
<keyword evidence="2" id="KW-1185">Reference proteome</keyword>
<dbReference type="SUPFAM" id="SSF53756">
    <property type="entry name" value="UDP-Glycosyltransferase/glycogen phosphorylase"/>
    <property type="match status" value="1"/>
</dbReference>
<comment type="caution">
    <text evidence="1">The sequence shown here is derived from an EMBL/GenBank/DDBJ whole genome shotgun (WGS) entry which is preliminary data.</text>
</comment>
<evidence type="ECO:0000313" key="2">
    <source>
        <dbReference type="Proteomes" id="UP000017548"/>
    </source>
</evidence>